<dbReference type="GO" id="GO:0046983">
    <property type="term" value="F:protein dimerization activity"/>
    <property type="evidence" value="ECO:0007669"/>
    <property type="project" value="InterPro"/>
</dbReference>
<dbReference type="Gene3D" id="3.30.70.20">
    <property type="match status" value="1"/>
</dbReference>
<dbReference type="GeneID" id="13012832"/>
<keyword evidence="5" id="KW-0963">Cytoplasm</keyword>
<evidence type="ECO:0000256" key="5">
    <source>
        <dbReference type="HAMAP-Rule" id="MF_00320"/>
    </source>
</evidence>
<dbReference type="OrthoDB" id="84933at2157"/>
<dbReference type="NCBIfam" id="NF001988">
    <property type="entry name" value="PRK00783.1"/>
    <property type="match status" value="1"/>
</dbReference>
<keyword evidence="5" id="KW-0408">Iron</keyword>
<comment type="subcellular location">
    <subcellularLocation>
        <location evidence="5">Cytoplasm</location>
    </subcellularLocation>
</comment>
<reference evidence="7 8" key="1">
    <citation type="journal article" date="2012" name="J. Bacteriol.">
        <title>Complete genome sequence of the hyperthermophilic cellulolytic Crenarchaeon 'Thermogladius cellulolyticus' 1633.</title>
        <authorList>
            <person name="Mardanov A.V."/>
            <person name="Kochetkova T.V."/>
            <person name="Beletsky A.V."/>
            <person name="Bonch-Osmolovskaya E.A."/>
            <person name="Ravin N.V."/>
            <person name="Skryabin K.G."/>
        </authorList>
    </citation>
    <scope>NUCLEOTIDE SEQUENCE [LARGE SCALE GENOMIC DNA]</scope>
    <source>
        <strain evidence="8">DSM 22663 / VKM B-2946 / 1633</strain>
    </source>
</reference>
<dbReference type="eggNOG" id="arCOG04241">
    <property type="taxonomic scope" value="Archaea"/>
</dbReference>
<dbReference type="SUPFAM" id="SSF56553">
    <property type="entry name" value="Insert subdomain of RNA polymerase alpha subunit"/>
    <property type="match status" value="1"/>
</dbReference>
<feature type="domain" description="4Fe-4S ferredoxin-type" evidence="6">
    <location>
        <begin position="206"/>
        <end position="235"/>
    </location>
</feature>
<accession>I3TDW7</accession>
<keyword evidence="5" id="KW-0411">Iron-sulfur</keyword>
<keyword evidence="5" id="KW-0479">Metal-binding</keyword>
<dbReference type="PROSITE" id="PS51379">
    <property type="entry name" value="4FE4S_FER_2"/>
    <property type="match status" value="2"/>
</dbReference>
<feature type="binding site" evidence="5">
    <location>
        <position position="218"/>
    </location>
    <ligand>
        <name>[3Fe-4S] cluster</name>
        <dbReference type="ChEBI" id="CHEBI:21137"/>
    </ligand>
</feature>
<dbReference type="GO" id="GO:0000428">
    <property type="term" value="C:DNA-directed RNA polymerase complex"/>
    <property type="evidence" value="ECO:0007669"/>
    <property type="project" value="UniProtKB-KW"/>
</dbReference>
<keyword evidence="5" id="KW-0003">3Fe-4S</keyword>
<dbReference type="GO" id="GO:0005737">
    <property type="term" value="C:cytoplasm"/>
    <property type="evidence" value="ECO:0007669"/>
    <property type="project" value="UniProtKB-SubCell"/>
</dbReference>
<dbReference type="PROSITE" id="PS00198">
    <property type="entry name" value="4FE4S_FER_1"/>
    <property type="match status" value="1"/>
</dbReference>
<comment type="catalytic activity">
    <reaction evidence="5">
        <text>RNA(n) + a ribonucleoside 5'-triphosphate = RNA(n+1) + diphosphate</text>
        <dbReference type="Rhea" id="RHEA:21248"/>
        <dbReference type="Rhea" id="RHEA-COMP:14527"/>
        <dbReference type="Rhea" id="RHEA-COMP:17342"/>
        <dbReference type="ChEBI" id="CHEBI:33019"/>
        <dbReference type="ChEBI" id="CHEBI:61557"/>
        <dbReference type="ChEBI" id="CHEBI:140395"/>
        <dbReference type="EC" id="2.7.7.6"/>
    </reaction>
</comment>
<evidence type="ECO:0000313" key="8">
    <source>
        <dbReference type="Proteomes" id="UP000005270"/>
    </source>
</evidence>
<comment type="function">
    <text evidence="5">DNA-dependent RNA polymerase (RNAP) catalyzes the transcription of DNA into RNA using the four ribonucleoside triphosphates as substrates.</text>
</comment>
<dbReference type="EC" id="2.7.7.6" evidence="5"/>
<keyword evidence="5" id="KW-0808">Transferase</keyword>
<dbReference type="GO" id="GO:0051538">
    <property type="term" value="F:3 iron, 4 sulfur cluster binding"/>
    <property type="evidence" value="ECO:0007669"/>
    <property type="project" value="UniProtKB-KW"/>
</dbReference>
<evidence type="ECO:0000256" key="4">
    <source>
        <dbReference type="ARBA" id="ARBA00025804"/>
    </source>
</evidence>
<dbReference type="PROSITE" id="PS00446">
    <property type="entry name" value="RNA_POL_D_30KD"/>
    <property type="match status" value="1"/>
</dbReference>
<dbReference type="InterPro" id="IPR011262">
    <property type="entry name" value="DNA-dir_RNA_pol_insert"/>
</dbReference>
<dbReference type="PANTHER" id="PTHR11800">
    <property type="entry name" value="DNA-DIRECTED RNA POLYMERASE"/>
    <property type="match status" value="1"/>
</dbReference>
<gene>
    <name evidence="5" type="primary">rpo3</name>
    <name evidence="5" type="synonym">rpoD</name>
    <name evidence="7" type="ordered locus">TCELL_0530</name>
</gene>
<keyword evidence="3 5" id="KW-0804">Transcription</keyword>
<dbReference type="InterPro" id="IPR036603">
    <property type="entry name" value="RBP11-like"/>
</dbReference>
<name>I3TDW7_THEC1</name>
<dbReference type="KEGG" id="thg:TCELL_0530"/>
<dbReference type="InterPro" id="IPR036643">
    <property type="entry name" value="RNApol_insert_sf"/>
</dbReference>
<dbReference type="SUPFAM" id="SSF55257">
    <property type="entry name" value="RBP11-like subunits of RNA polymerase"/>
    <property type="match status" value="1"/>
</dbReference>
<dbReference type="InParanoid" id="I3TDW7"/>
<dbReference type="HOGENOM" id="CLU_038421_3_1_2"/>
<dbReference type="RefSeq" id="WP_014737205.1">
    <property type="nucleotide sequence ID" value="NC_017954.1"/>
</dbReference>
<dbReference type="GO" id="GO:0046872">
    <property type="term" value="F:metal ion binding"/>
    <property type="evidence" value="ECO:0007669"/>
    <property type="project" value="UniProtKB-KW"/>
</dbReference>
<evidence type="ECO:0000259" key="6">
    <source>
        <dbReference type="PROSITE" id="PS51379"/>
    </source>
</evidence>
<dbReference type="Gene3D" id="2.170.120.12">
    <property type="entry name" value="DNA-directed RNA polymerase, insert domain"/>
    <property type="match status" value="1"/>
</dbReference>
<dbReference type="EMBL" id="CP003531">
    <property type="protein sequence ID" value="AFK50955.1"/>
    <property type="molecule type" value="Genomic_DNA"/>
</dbReference>
<organism evidence="7 8">
    <name type="scientific">Thermogladius calderae (strain DSM 22663 / VKM B-2946 / 1633)</name>
    <dbReference type="NCBI Taxonomy" id="1184251"/>
    <lineage>
        <taxon>Archaea</taxon>
        <taxon>Thermoproteota</taxon>
        <taxon>Thermoprotei</taxon>
        <taxon>Desulfurococcales</taxon>
        <taxon>Desulfurococcaceae</taxon>
        <taxon>Thermogladius</taxon>
    </lineage>
</organism>
<dbReference type="SMART" id="SM00662">
    <property type="entry name" value="RPOLD"/>
    <property type="match status" value="1"/>
</dbReference>
<evidence type="ECO:0000256" key="2">
    <source>
        <dbReference type="ARBA" id="ARBA00022695"/>
    </source>
</evidence>
<dbReference type="GO" id="GO:0003677">
    <property type="term" value="F:DNA binding"/>
    <property type="evidence" value="ECO:0007669"/>
    <property type="project" value="UniProtKB-UniRule"/>
</dbReference>
<protein>
    <recommendedName>
        <fullName evidence="5">DNA-directed RNA polymerase subunit Rpo3</fullName>
        <ecNumber evidence="5">2.7.7.6</ecNumber>
    </recommendedName>
    <alternativeName>
        <fullName evidence="5">DNA-directed RNA polymerase subunit D</fullName>
    </alternativeName>
</protein>
<evidence type="ECO:0000256" key="3">
    <source>
        <dbReference type="ARBA" id="ARBA00023163"/>
    </source>
</evidence>
<dbReference type="InterPro" id="IPR022842">
    <property type="entry name" value="RNAP_Rpo3/Rpb3/RPAC1"/>
</dbReference>
<dbReference type="FunCoup" id="I3TDW7">
    <property type="interactions" value="140"/>
</dbReference>
<keyword evidence="2 5" id="KW-0548">Nucleotidyltransferase</keyword>
<keyword evidence="1 5" id="KW-0240">DNA-directed RNA polymerase</keyword>
<proteinExistence type="inferred from homology"/>
<dbReference type="AlphaFoldDB" id="I3TDW7"/>
<comment type="subunit">
    <text evidence="5">Part of the RNA polymerase complex.</text>
</comment>
<feature type="binding site" evidence="5">
    <location>
        <position position="221"/>
    </location>
    <ligand>
        <name>[3Fe-4S] cluster</name>
        <dbReference type="ChEBI" id="CHEBI:21137"/>
    </ligand>
</feature>
<dbReference type="InterPro" id="IPR017900">
    <property type="entry name" value="4Fe4S_Fe_S_CS"/>
</dbReference>
<comment type="similarity">
    <text evidence="4 5">Belongs to the archaeal Rpo3/eukaryotic RPB3 RNA polymerase subunit family.</text>
</comment>
<dbReference type="Gene3D" id="3.30.1360.10">
    <property type="entry name" value="RNA polymerase, RBP11-like subunit"/>
    <property type="match status" value="1"/>
</dbReference>
<dbReference type="GO" id="GO:0016491">
    <property type="term" value="F:oxidoreductase activity"/>
    <property type="evidence" value="ECO:0007669"/>
    <property type="project" value="UniProtKB-ARBA"/>
</dbReference>
<feature type="binding site" evidence="5">
    <location>
        <position position="215"/>
    </location>
    <ligand>
        <name>[3Fe-4S] cluster</name>
        <dbReference type="ChEBI" id="CHEBI:21137"/>
    </ligand>
</feature>
<dbReference type="Proteomes" id="UP000005270">
    <property type="component" value="Chromosome"/>
</dbReference>
<dbReference type="CDD" id="cd07030">
    <property type="entry name" value="RNAP_D"/>
    <property type="match status" value="1"/>
</dbReference>
<dbReference type="InterPro" id="IPR050518">
    <property type="entry name" value="Rpo3/RPB3_RNA_Pol_subunit"/>
</dbReference>
<keyword evidence="8" id="KW-1185">Reference proteome</keyword>
<evidence type="ECO:0000313" key="7">
    <source>
        <dbReference type="EMBL" id="AFK50955.1"/>
    </source>
</evidence>
<dbReference type="GO" id="GO:0006351">
    <property type="term" value="P:DNA-templated transcription"/>
    <property type="evidence" value="ECO:0007669"/>
    <property type="project" value="UniProtKB-UniRule"/>
</dbReference>
<feature type="domain" description="4Fe-4S ferredoxin-type" evidence="6">
    <location>
        <begin position="172"/>
        <end position="203"/>
    </location>
</feature>
<sequence>MDIEVLRREGNAIRLLVRGVKLHVLNSIRRAILAEVPTMAVDYVVFMENSSVFYDEYIAHRLGLIPLTSENALGKYKPPEECREAGEKGVFSEDCFVKLELSGEGTPGGVKTLYAGDLVTGDPDVRPVYEKIPIVQLLENQRIKLEAYARLGRGREHIKWSPASVASHKYIAKINIDREKCRYPGCKKCVEICPKQVIVEKDGTVEVEEARLMDCSLCRLCETVCPSEAINVSYKEDEYILYFESTGSLTPKRILIEATRALEDKLNELKKSLVEGVPYGAS</sequence>
<dbReference type="InterPro" id="IPR001514">
    <property type="entry name" value="DNA-dir_RNA_pol_30-40kDasu_CS"/>
</dbReference>
<dbReference type="PANTHER" id="PTHR11800:SF2">
    <property type="entry name" value="DNA-DIRECTED RNA POLYMERASE II SUBUNIT RPB3"/>
    <property type="match status" value="1"/>
</dbReference>
<dbReference type="Pfam" id="PF01193">
    <property type="entry name" value="RNA_pol_L"/>
    <property type="match status" value="1"/>
</dbReference>
<dbReference type="Pfam" id="PF01000">
    <property type="entry name" value="RNA_pol_A_bac"/>
    <property type="match status" value="1"/>
</dbReference>
<dbReference type="STRING" id="1184251.TCELL_0530"/>
<dbReference type="InterPro" id="IPR017896">
    <property type="entry name" value="4Fe4S_Fe-S-bd"/>
</dbReference>
<comment type="cofactor">
    <cofactor evidence="5">
        <name>[3Fe-4S] cluster</name>
        <dbReference type="ChEBI" id="CHEBI:21137"/>
    </cofactor>
    <text evidence="5">Binds 1 [3Fe-4S] cluster.</text>
</comment>
<evidence type="ECO:0000256" key="1">
    <source>
        <dbReference type="ARBA" id="ARBA00022478"/>
    </source>
</evidence>
<dbReference type="InterPro" id="IPR011263">
    <property type="entry name" value="DNA-dir_RNA_pol_RpoA/D/Rpb3"/>
</dbReference>
<dbReference type="HAMAP" id="MF_00320">
    <property type="entry name" value="RNApol_arch_Rpo3"/>
    <property type="match status" value="1"/>
</dbReference>
<dbReference type="GO" id="GO:0003899">
    <property type="term" value="F:DNA-directed RNA polymerase activity"/>
    <property type="evidence" value="ECO:0007669"/>
    <property type="project" value="UniProtKB-UniRule"/>
</dbReference>